<accession>A0A2R5GSE3</accession>
<dbReference type="AlphaFoldDB" id="A0A2R5GSE3"/>
<protein>
    <submittedName>
        <fullName evidence="3">Serum paraoxonase/arylesterase 1</fullName>
    </submittedName>
</protein>
<keyword evidence="2" id="KW-0732">Signal</keyword>
<dbReference type="Proteomes" id="UP000241890">
    <property type="component" value="Unassembled WGS sequence"/>
</dbReference>
<evidence type="ECO:0000256" key="2">
    <source>
        <dbReference type="SAM" id="SignalP"/>
    </source>
</evidence>
<dbReference type="SUPFAM" id="SSF63829">
    <property type="entry name" value="Calcium-dependent phosphotriesterase"/>
    <property type="match status" value="1"/>
</dbReference>
<feature type="chain" id="PRO_5015315715" evidence="2">
    <location>
        <begin position="18"/>
        <end position="422"/>
    </location>
</feature>
<dbReference type="PANTHER" id="PTHR11799:SF12">
    <property type="entry name" value="PARAOXONASE-RELATED"/>
    <property type="match status" value="1"/>
</dbReference>
<comment type="caution">
    <text evidence="3">The sequence shown here is derived from an EMBL/GenBank/DDBJ whole genome shotgun (WGS) entry which is preliminary data.</text>
</comment>
<evidence type="ECO:0000313" key="4">
    <source>
        <dbReference type="Proteomes" id="UP000241890"/>
    </source>
</evidence>
<dbReference type="InterPro" id="IPR051288">
    <property type="entry name" value="Serum_paraoxonase/arylesterase"/>
</dbReference>
<dbReference type="OrthoDB" id="423498at2759"/>
<dbReference type="Gene3D" id="2.120.10.30">
    <property type="entry name" value="TolB, C-terminal domain"/>
    <property type="match status" value="1"/>
</dbReference>
<feature type="region of interest" description="Disordered" evidence="1">
    <location>
        <begin position="100"/>
        <end position="122"/>
    </location>
</feature>
<evidence type="ECO:0000256" key="1">
    <source>
        <dbReference type="SAM" id="MobiDB-lite"/>
    </source>
</evidence>
<dbReference type="EMBL" id="BEYU01000127">
    <property type="protein sequence ID" value="GBG32678.1"/>
    <property type="molecule type" value="Genomic_DNA"/>
</dbReference>
<organism evidence="3 4">
    <name type="scientific">Hondaea fermentalgiana</name>
    <dbReference type="NCBI Taxonomy" id="2315210"/>
    <lineage>
        <taxon>Eukaryota</taxon>
        <taxon>Sar</taxon>
        <taxon>Stramenopiles</taxon>
        <taxon>Bigyra</taxon>
        <taxon>Labyrinthulomycetes</taxon>
        <taxon>Thraustochytrida</taxon>
        <taxon>Thraustochytriidae</taxon>
        <taxon>Hondaea</taxon>
    </lineage>
</organism>
<reference evidence="3 4" key="1">
    <citation type="submission" date="2017-12" db="EMBL/GenBank/DDBJ databases">
        <title>Sequencing, de novo assembly and annotation of complete genome of a new Thraustochytrid species, strain FCC1311.</title>
        <authorList>
            <person name="Sedici K."/>
            <person name="Godart F."/>
            <person name="Aiese Cigliano R."/>
            <person name="Sanseverino W."/>
            <person name="Barakat M."/>
            <person name="Ortet P."/>
            <person name="Marechal E."/>
            <person name="Cagnac O."/>
            <person name="Amato A."/>
        </authorList>
    </citation>
    <scope>NUCLEOTIDE SEQUENCE [LARGE SCALE GENOMIC DNA]</scope>
</reference>
<evidence type="ECO:0000313" key="3">
    <source>
        <dbReference type="EMBL" id="GBG32678.1"/>
    </source>
</evidence>
<dbReference type="InterPro" id="IPR011042">
    <property type="entry name" value="6-blade_b-propeller_TolB-like"/>
</dbReference>
<dbReference type="InParanoid" id="A0A2R5GSE3"/>
<dbReference type="PANTHER" id="PTHR11799">
    <property type="entry name" value="PARAOXONASE"/>
    <property type="match status" value="1"/>
</dbReference>
<proteinExistence type="predicted"/>
<keyword evidence="4" id="KW-1185">Reference proteome</keyword>
<name>A0A2R5GSE3_9STRA</name>
<feature type="signal peptide" evidence="2">
    <location>
        <begin position="1"/>
        <end position="17"/>
    </location>
</feature>
<gene>
    <name evidence="3" type="ORF">FCC1311_089032</name>
</gene>
<sequence>MWSLFMVVLPIVLGAQALRLYETLGVSKVLGPTTPDGCFLVDRENNDPAGSIILPVEDLVHYRSGILLGGAGGVLLGERFSPESRPLGYIVAVDARGGGGSGSGNGSDKDDGVEDNGDNNTPVVRKLKMSKFPADTHFLPHGIYYSKASERLYVVNHAGVSSVGTRVEVFDVTRNGDDLPELTWRLAVGGKDLFANMALNAVVEGQGDEIYVTQWQSTAVPAGGGMHPKSISEIVGRIVHLGQTFMMMPGNQGVYRCTFDSKSPSNPATSCRRESWGYMAANGITATPDLSRIYVADPVAHKIFSYARDPADGTLDYLSNETISTPHAPDNVHYDEETGELHTGTIPRIVEFADLHARASGTFQVFSQSKPGSRYDTVEQRVVHDASLLDEFSACMPLAGPNKRWSVCGSPIADGLLVCPAS</sequence>